<dbReference type="PRINTS" id="PR00057">
    <property type="entry name" value="NFKBTNSCPFCT"/>
</dbReference>
<organism evidence="3 4">
    <name type="scientific">Armadillidium nasatum</name>
    <dbReference type="NCBI Taxonomy" id="96803"/>
    <lineage>
        <taxon>Eukaryota</taxon>
        <taxon>Metazoa</taxon>
        <taxon>Ecdysozoa</taxon>
        <taxon>Arthropoda</taxon>
        <taxon>Crustacea</taxon>
        <taxon>Multicrustacea</taxon>
        <taxon>Malacostraca</taxon>
        <taxon>Eumalacostraca</taxon>
        <taxon>Peracarida</taxon>
        <taxon>Isopoda</taxon>
        <taxon>Oniscidea</taxon>
        <taxon>Crinocheta</taxon>
        <taxon>Armadillidiidae</taxon>
        <taxon>Armadillidium</taxon>
    </lineage>
</organism>
<dbReference type="AlphaFoldDB" id="A0A5N5SMW8"/>
<gene>
    <name evidence="3" type="primary">dl_0</name>
    <name evidence="3" type="ORF">Anas_10146</name>
</gene>
<dbReference type="InterPro" id="IPR037059">
    <property type="entry name" value="RHD_DNA_bind_dom_sf"/>
</dbReference>
<dbReference type="InterPro" id="IPR011539">
    <property type="entry name" value="RHD_DNA_bind_dom"/>
</dbReference>
<dbReference type="InterPro" id="IPR014756">
    <property type="entry name" value="Ig_E-set"/>
</dbReference>
<feature type="region of interest" description="Disordered" evidence="1">
    <location>
        <begin position="395"/>
        <end position="414"/>
    </location>
</feature>
<feature type="domain" description="RHD" evidence="2">
    <location>
        <begin position="68"/>
        <end position="247"/>
    </location>
</feature>
<dbReference type="GO" id="GO:0045087">
    <property type="term" value="P:innate immune response"/>
    <property type="evidence" value="ECO:0007669"/>
    <property type="project" value="TreeGrafter"/>
</dbReference>
<reference evidence="3 4" key="1">
    <citation type="journal article" date="2019" name="PLoS Biol.">
        <title>Sex chromosomes control vertical transmission of feminizing Wolbachia symbionts in an isopod.</title>
        <authorList>
            <person name="Becking T."/>
            <person name="Chebbi M.A."/>
            <person name="Giraud I."/>
            <person name="Moumen B."/>
            <person name="Laverre T."/>
            <person name="Caubet Y."/>
            <person name="Peccoud J."/>
            <person name="Gilbert C."/>
            <person name="Cordaux R."/>
        </authorList>
    </citation>
    <scope>NUCLEOTIDE SEQUENCE [LARGE SCALE GENOMIC DNA]</scope>
    <source>
        <strain evidence="3">ANa2</strain>
        <tissue evidence="3">Whole body excluding digestive tract and cuticle</tissue>
    </source>
</reference>
<dbReference type="GO" id="GO:0002225">
    <property type="term" value="P:positive regulation of antimicrobial peptide production"/>
    <property type="evidence" value="ECO:0007669"/>
    <property type="project" value="UniProtKB-ARBA"/>
</dbReference>
<protein>
    <submittedName>
        <fullName evidence="3">Embryonic polarity protein dorsal</fullName>
    </submittedName>
</protein>
<accession>A0A5N5SMW8</accession>
<dbReference type="Proteomes" id="UP000326759">
    <property type="component" value="Unassembled WGS sequence"/>
</dbReference>
<dbReference type="Gene3D" id="2.60.40.340">
    <property type="entry name" value="Rel homology domain (RHD), DNA-binding domain"/>
    <property type="match status" value="1"/>
</dbReference>
<dbReference type="GO" id="GO:0007249">
    <property type="term" value="P:canonical NF-kappaB signal transduction"/>
    <property type="evidence" value="ECO:0007669"/>
    <property type="project" value="UniProtKB-ARBA"/>
</dbReference>
<dbReference type="PROSITE" id="PS01204">
    <property type="entry name" value="REL_1"/>
    <property type="match status" value="1"/>
</dbReference>
<dbReference type="Gene3D" id="2.60.40.10">
    <property type="entry name" value="Immunoglobulins"/>
    <property type="match status" value="1"/>
</dbReference>
<dbReference type="InterPro" id="IPR000451">
    <property type="entry name" value="NFkB/Dor"/>
</dbReference>
<dbReference type="GO" id="GO:0034097">
    <property type="term" value="P:response to cytokine"/>
    <property type="evidence" value="ECO:0007669"/>
    <property type="project" value="TreeGrafter"/>
</dbReference>
<dbReference type="GO" id="GO:0005737">
    <property type="term" value="C:cytoplasm"/>
    <property type="evidence" value="ECO:0007669"/>
    <property type="project" value="InterPro"/>
</dbReference>
<dbReference type="Pfam" id="PF00554">
    <property type="entry name" value="RHD_DNA_bind"/>
    <property type="match status" value="1"/>
</dbReference>
<evidence type="ECO:0000256" key="1">
    <source>
        <dbReference type="SAM" id="MobiDB-lite"/>
    </source>
</evidence>
<evidence type="ECO:0000313" key="3">
    <source>
        <dbReference type="EMBL" id="KAB7495058.1"/>
    </source>
</evidence>
<dbReference type="GO" id="GO:0045944">
    <property type="term" value="P:positive regulation of transcription by RNA polymerase II"/>
    <property type="evidence" value="ECO:0007669"/>
    <property type="project" value="TreeGrafter"/>
</dbReference>
<evidence type="ECO:0000259" key="2">
    <source>
        <dbReference type="PROSITE" id="PS50254"/>
    </source>
</evidence>
<dbReference type="CDD" id="cd01177">
    <property type="entry name" value="IPT_NFkappaB"/>
    <property type="match status" value="1"/>
</dbReference>
<dbReference type="GO" id="GO:0000981">
    <property type="term" value="F:DNA-binding transcription factor activity, RNA polymerase II-specific"/>
    <property type="evidence" value="ECO:0007669"/>
    <property type="project" value="TreeGrafter"/>
</dbReference>
<dbReference type="GO" id="GO:0005654">
    <property type="term" value="C:nucleoplasm"/>
    <property type="evidence" value="ECO:0007669"/>
    <property type="project" value="UniProtKB-ARBA"/>
</dbReference>
<dbReference type="GO" id="GO:0048935">
    <property type="term" value="P:peripheral nervous system neuron development"/>
    <property type="evidence" value="ECO:0007669"/>
    <property type="project" value="UniProtKB-ARBA"/>
</dbReference>
<dbReference type="Pfam" id="PF16179">
    <property type="entry name" value="RHD_dimer"/>
    <property type="match status" value="1"/>
</dbReference>
<sequence length="506" mass="56207">MAENIFMSPHPASAQLGLNIIDVIPDNQDFVENMSESYAVCGGTPSEANCSAISSSVLSQNDPDIDQKKKAYVQIIEQPQAKALRFRYICEGRSAGSIPGVRSTPENKTYPTIKIMNYKGPAVVVVSCVTVDPPYRPHPHNLVGKEGCSKGVCTITIDNDSMECMFSNLGIQCVKKKDVEQALKLREEIRVDPFNTGFTHRSQPQSIDLNAVRLCFQVFLNSSTEGRFTFPLKPVVSDPIYDKKATSDLNICKLSDYTSCVSGGKEIILLCDKVTKEDIQIRFTEVKDGHIEWEAYGDFQASDVHKQVAISFKTPKYKDIQVDHSVKVFIQLQRPSDKSTSEPRPFEYLPMDADRFYNMNKRRKIFESSESGNIDYIDRYFTDVRSRQVLGGVSSMEAQSGSAPRSVKMATRASRLSDNVKIEPPESISLSPSPEPRVRTVTVKPPISPQHNGGGLMYQNISPLPPPHPSLQPHLQSPLYYGTPSSQASHTPLIDVSLTFTTSTLL</sequence>
<comment type="caution">
    <text evidence="3">The sequence shown here is derived from an EMBL/GenBank/DDBJ whole genome shotgun (WGS) entry which is preliminary data.</text>
</comment>
<dbReference type="PROSITE" id="PS50254">
    <property type="entry name" value="REL_2"/>
    <property type="match status" value="1"/>
</dbReference>
<dbReference type="SUPFAM" id="SSF49417">
    <property type="entry name" value="p53-like transcription factors"/>
    <property type="match status" value="1"/>
</dbReference>
<dbReference type="InterPro" id="IPR030492">
    <property type="entry name" value="RHD_CS"/>
</dbReference>
<dbReference type="GO" id="GO:0008063">
    <property type="term" value="P:Toll signaling pathway"/>
    <property type="evidence" value="ECO:0007669"/>
    <property type="project" value="UniProtKB-ARBA"/>
</dbReference>
<dbReference type="InterPro" id="IPR013783">
    <property type="entry name" value="Ig-like_fold"/>
</dbReference>
<dbReference type="FunFam" id="2.60.40.10:FF:000046">
    <property type="entry name" value="Nuclear factor NF-kappa-B p105 subunit"/>
    <property type="match status" value="1"/>
</dbReference>
<dbReference type="SMART" id="SM00429">
    <property type="entry name" value="IPT"/>
    <property type="match status" value="1"/>
</dbReference>
<dbReference type="PANTHER" id="PTHR24169">
    <property type="entry name" value="NUCLEAR FACTOR NF-KAPPA-B PROTEIN"/>
    <property type="match status" value="1"/>
</dbReference>
<dbReference type="GO" id="GO:0033554">
    <property type="term" value="P:cellular response to stress"/>
    <property type="evidence" value="ECO:0007669"/>
    <property type="project" value="TreeGrafter"/>
</dbReference>
<dbReference type="GO" id="GO:0035206">
    <property type="term" value="P:regulation of hemocyte proliferation"/>
    <property type="evidence" value="ECO:0007669"/>
    <property type="project" value="UniProtKB-ARBA"/>
</dbReference>
<dbReference type="SUPFAM" id="SSF81296">
    <property type="entry name" value="E set domains"/>
    <property type="match status" value="1"/>
</dbReference>
<dbReference type="InterPro" id="IPR002909">
    <property type="entry name" value="IPT_dom"/>
</dbReference>
<evidence type="ECO:0000313" key="4">
    <source>
        <dbReference type="Proteomes" id="UP000326759"/>
    </source>
</evidence>
<dbReference type="FunFam" id="2.60.40.340:FF:000006">
    <property type="entry name" value="Dorsal isoform 1-B"/>
    <property type="match status" value="1"/>
</dbReference>
<dbReference type="InterPro" id="IPR033926">
    <property type="entry name" value="IPT_NFkappaB"/>
</dbReference>
<dbReference type="InterPro" id="IPR032397">
    <property type="entry name" value="RHD_dimer"/>
</dbReference>
<feature type="region of interest" description="Disordered" evidence="1">
    <location>
        <begin position="448"/>
        <end position="477"/>
    </location>
</feature>
<dbReference type="GO" id="GO:0000978">
    <property type="term" value="F:RNA polymerase II cis-regulatory region sequence-specific DNA binding"/>
    <property type="evidence" value="ECO:0007669"/>
    <property type="project" value="TreeGrafter"/>
</dbReference>
<dbReference type="OrthoDB" id="7881762at2759"/>
<keyword evidence="4" id="KW-1185">Reference proteome</keyword>
<dbReference type="EMBL" id="SEYY01023142">
    <property type="protein sequence ID" value="KAB7495058.1"/>
    <property type="molecule type" value="Genomic_DNA"/>
</dbReference>
<dbReference type="GO" id="GO:0038061">
    <property type="term" value="P:non-canonical NF-kappaB signal transduction"/>
    <property type="evidence" value="ECO:0007669"/>
    <property type="project" value="TreeGrafter"/>
</dbReference>
<dbReference type="InterPro" id="IPR008967">
    <property type="entry name" value="p53-like_TF_DNA-bd_sf"/>
</dbReference>
<name>A0A5N5SMW8_9CRUS</name>
<dbReference type="PANTHER" id="PTHR24169:SF25">
    <property type="entry name" value="DORSAL-RELATED IMMUNITY FACTOR DIF-RELATED"/>
    <property type="match status" value="1"/>
</dbReference>
<proteinExistence type="predicted"/>